<protein>
    <submittedName>
        <fullName evidence="1">Uncharacterized protein</fullName>
    </submittedName>
</protein>
<dbReference type="RefSeq" id="WP_013605346.1">
    <property type="nucleotide sequence ID" value="NC_015151.1"/>
</dbReference>
<dbReference type="HOGENOM" id="CLU_2327409_0_0_2"/>
<evidence type="ECO:0000313" key="2">
    <source>
        <dbReference type="Proteomes" id="UP000007485"/>
    </source>
</evidence>
<dbReference type="AlphaFoldDB" id="F0QW89"/>
<organism evidence="1 2">
    <name type="scientific">Vulcanisaeta moutnovskia (strain 768-28)</name>
    <dbReference type="NCBI Taxonomy" id="985053"/>
    <lineage>
        <taxon>Archaea</taxon>
        <taxon>Thermoproteota</taxon>
        <taxon>Thermoprotei</taxon>
        <taxon>Thermoproteales</taxon>
        <taxon>Thermoproteaceae</taxon>
        <taxon>Vulcanisaeta</taxon>
    </lineage>
</organism>
<dbReference type="eggNOG" id="arCOG02112">
    <property type="taxonomic scope" value="Archaea"/>
</dbReference>
<gene>
    <name evidence="1" type="ordered locus">VMUT_1983</name>
</gene>
<name>F0QW89_VULM7</name>
<evidence type="ECO:0000313" key="1">
    <source>
        <dbReference type="EMBL" id="ADY02184.1"/>
    </source>
</evidence>
<dbReference type="InterPro" id="IPR037038">
    <property type="entry name" value="HepT-like_sf"/>
</dbReference>
<proteinExistence type="predicted"/>
<dbReference type="EMBL" id="CP002529">
    <property type="protein sequence ID" value="ADY02184.1"/>
    <property type="molecule type" value="Genomic_DNA"/>
</dbReference>
<dbReference type="Proteomes" id="UP000007485">
    <property type="component" value="Chromosome"/>
</dbReference>
<keyword evidence="2" id="KW-1185">Reference proteome</keyword>
<reference evidence="1 2" key="1">
    <citation type="journal article" date="2011" name="J. Bacteriol.">
        <title>Complete genome sequence of 'Vulcanisaeta moutnovskia' strain 768-28, a novel member of the hyperthermophilic crenarchaeal genus vulcanisaeta.</title>
        <authorList>
            <person name="Gumerov V.M."/>
            <person name="Mardanov A.V."/>
            <person name="Beletsky A.V."/>
            <person name="Prokofeva M.I."/>
            <person name="Bonch-Osmolovskaya E.A."/>
            <person name="Ravin N.V."/>
            <person name="Skryabin K.G."/>
        </authorList>
    </citation>
    <scope>NUCLEOTIDE SEQUENCE [LARGE SCALE GENOMIC DNA]</scope>
    <source>
        <strain evidence="1 2">768-28</strain>
    </source>
</reference>
<dbReference type="GeneID" id="25395242"/>
<sequence length="98" mass="10942">MIINDKLAMDRSYVNILRSIRDRARTVDDLDRDLALRGTVESLINVSMRLCSIINLNKPERYRDVARILANANVLSNELVDCSSCGLALGMCLTTAMP</sequence>
<dbReference type="KEGG" id="vmo:VMUT_1983"/>
<accession>F0QW89</accession>
<dbReference type="Gene3D" id="1.20.120.580">
    <property type="entry name" value="bsu32300-like"/>
    <property type="match status" value="1"/>
</dbReference>